<dbReference type="NCBIfam" id="NF003323">
    <property type="entry name" value="PRK04334.1-3"/>
    <property type="match status" value="1"/>
</dbReference>
<keyword evidence="2" id="KW-1185">Reference proteome</keyword>
<dbReference type="eggNOG" id="COG2122">
    <property type="taxonomic scope" value="Bacteria"/>
</dbReference>
<protein>
    <submittedName>
        <fullName evidence="1">Uncharacterized protein</fullName>
    </submittedName>
</protein>
<dbReference type="EMBL" id="CP003273">
    <property type="protein sequence ID" value="AGL01847.1"/>
    <property type="molecule type" value="Genomic_DNA"/>
</dbReference>
<dbReference type="Proteomes" id="UP000013520">
    <property type="component" value="Chromosome"/>
</dbReference>
<dbReference type="STRING" id="767817.Desgi_2435"/>
<dbReference type="AlphaFoldDB" id="R4KJR3"/>
<dbReference type="RefSeq" id="WP_006523091.1">
    <property type="nucleotide sequence ID" value="NC_021184.1"/>
</dbReference>
<organism evidence="1 2">
    <name type="scientific">Desulfoscipio gibsoniae DSM 7213</name>
    <dbReference type="NCBI Taxonomy" id="767817"/>
    <lineage>
        <taxon>Bacteria</taxon>
        <taxon>Bacillati</taxon>
        <taxon>Bacillota</taxon>
        <taxon>Clostridia</taxon>
        <taxon>Eubacteriales</taxon>
        <taxon>Desulfallaceae</taxon>
        <taxon>Desulfoscipio</taxon>
    </lineage>
</organism>
<reference evidence="1 2" key="1">
    <citation type="submission" date="2012-01" db="EMBL/GenBank/DDBJ databases">
        <title>Complete sequence of Desulfotomaculum gibsoniae DSM 7213.</title>
        <authorList>
            <consortium name="US DOE Joint Genome Institute"/>
            <person name="Lucas S."/>
            <person name="Han J."/>
            <person name="Lapidus A."/>
            <person name="Cheng J.-F."/>
            <person name="Goodwin L."/>
            <person name="Pitluck S."/>
            <person name="Peters L."/>
            <person name="Ovchinnikova G."/>
            <person name="Teshima H."/>
            <person name="Detter J.C."/>
            <person name="Han C."/>
            <person name="Tapia R."/>
            <person name="Land M."/>
            <person name="Hauser L."/>
            <person name="Kyrpides N."/>
            <person name="Ivanova N."/>
            <person name="Pagani I."/>
            <person name="Parshina S."/>
            <person name="Plugge C."/>
            <person name="Muyzer G."/>
            <person name="Kuever J."/>
            <person name="Ivanova A."/>
            <person name="Nazina T."/>
            <person name="Klenk H.-P."/>
            <person name="Brambilla E."/>
            <person name="Spring S."/>
            <person name="Stams A.F."/>
            <person name="Woyke T."/>
        </authorList>
    </citation>
    <scope>NUCLEOTIDE SEQUENCE [LARGE SCALE GENOMIC DNA]</scope>
    <source>
        <strain evidence="1 2">DSM 7213</strain>
    </source>
</reference>
<dbReference type="Gene3D" id="3.10.520.10">
    <property type="entry name" value="ApbE-like domains"/>
    <property type="match status" value="1"/>
</dbReference>
<dbReference type="InterPro" id="IPR007183">
    <property type="entry name" value="UPF0280"/>
</dbReference>
<dbReference type="InterPro" id="IPR003374">
    <property type="entry name" value="ApbE-like_sf"/>
</dbReference>
<gene>
    <name evidence="1" type="ORF">Desgi_2435</name>
</gene>
<evidence type="ECO:0000313" key="2">
    <source>
        <dbReference type="Proteomes" id="UP000013520"/>
    </source>
</evidence>
<dbReference type="SUPFAM" id="SSF143631">
    <property type="entry name" value="ApbE-like"/>
    <property type="match status" value="1"/>
</dbReference>
<proteinExistence type="predicted"/>
<dbReference type="KEGG" id="dgi:Desgi_2435"/>
<dbReference type="PIRSF" id="PIRSF006421">
    <property type="entry name" value="UCP006421"/>
    <property type="match status" value="1"/>
</dbReference>
<name>R4KJR3_9FIRM</name>
<dbReference type="HOGENOM" id="CLU_074757_1_0_9"/>
<evidence type="ECO:0000313" key="1">
    <source>
        <dbReference type="EMBL" id="AGL01847.1"/>
    </source>
</evidence>
<accession>R4KJR3</accession>
<sequence length="247" mass="26409">MKEYVERSYRLLHRQQDLVFFQIAIKETDLDIGIAHDKLTAGLVDGVKQEIIKIRSQLEQYITADHTFYHTLEPYTPGPGAPEIARIMARAAATAGIGPMSAVAGAIAQHMGLYLARRCREVIVENGGDIYMRSERKRKIGVFAGSSPFTNRLALEIESHRMPLGICTSSGTVGHSLSLGHADAVVIMAPSAALADAVATAAANQVQNEDDLQTAVEFAMSINSVTGALAIKNDQLAAAGAIKLAPA</sequence>